<dbReference type="KEGG" id="dpf:ON006_10380"/>
<keyword evidence="4" id="KW-1185">Reference proteome</keyword>
<accession>A0A9E8SRM1</accession>
<evidence type="ECO:0000259" key="2">
    <source>
        <dbReference type="Pfam" id="PF18962"/>
    </source>
</evidence>
<dbReference type="Pfam" id="PF18962">
    <property type="entry name" value="Por_Secre_tail"/>
    <property type="match status" value="1"/>
</dbReference>
<keyword evidence="1" id="KW-0732">Signal</keyword>
<evidence type="ECO:0000313" key="3">
    <source>
        <dbReference type="EMBL" id="WAC14342.1"/>
    </source>
</evidence>
<sequence length="958" mass="100889">MKRALLCMLLAIICHHLKATTFDVTSLSDANTPGTLRNAIVLANADLSGPHDINFKIAGTIVLTADLPAITNHNISINGYSAPGASVGTIQSRVITMAIDLAGFNGFTFQNTYYVYLSGLSIYNTGINNTNAAIRAVQDISILHVWGCYIGAKENGSVTGTTNMGTGVHLQSSYNGGISSVFIGTNGDGAQDSFEGNLVNNTAYDPAQYRTDRNSGIYAKLITGLTIAGNYIGPTDKFGNTAILESTNKNGGIMLNDCREVIVGTNGDGISDALEGNIISGNGRDGLRLLDTSNMKIAGNVVGLGADGTTELGNGNINTLALTTGKIGTNGITFSRQSNDASLDIVIGTNADGVSDNLEGNIISAHKVNLTDDSADGIEMADVNGVSIAGNKIGTDVTGMLAKGNAGNGINLFLGGGRTNSGAYSVTIGYDDAKAASLLPAMRNVISSNGMNGILYTEVKYANGKICGNFIGLNNLGVASMGNGNGIRIEGTSEIVIGTDGDEINDQSERNYICNSTVAGIIMYSTRDPFNPDEPGQVERISVSGNNIGVDFAAAAAGNGYGIMVIDGSKDIIIGSRESNPLASMGNLIANSTNYGIGVGNITKDFIAGIRPVTSCLISRNSFHNNGGLSINLLDLNAAVDVNDGALGSGTTNSNNALDYPIFTKFVLHNDGTITVSGYVGTAGATEETPGTTINEVLNIEVYKQDNDGNQDGAVSTGHGRITPHGEGGEYLGTIATDATGKFTNVTFTPVAGSTIQTGDAITGTASRTGTVKSTSEFGIMSGDIVLPVELIHFNATLQENTVSLFWSTSEEINSDYFEIQRSADAKNWQALSRVEARENSNTVQEYRYDDRSPLFGISYYRLKQVDIDGSFAYSFSRNVNSQHLQTSFVYPNPVKSLLTIEGLKTEAVQLFNANGRELQVRKLNRLSKDQFSLDMSDLKSGIYFIKDGDAIYKVIKE</sequence>
<dbReference type="InterPro" id="IPR026444">
    <property type="entry name" value="Secre_tail"/>
</dbReference>
<feature type="domain" description="Secretion system C-terminal sorting" evidence="2">
    <location>
        <begin position="890"/>
        <end position="947"/>
    </location>
</feature>
<name>A0A9E8SRM1_9BACT</name>
<evidence type="ECO:0000313" key="4">
    <source>
        <dbReference type="Proteomes" id="UP001164653"/>
    </source>
</evidence>
<feature type="signal peptide" evidence="1">
    <location>
        <begin position="1"/>
        <end position="19"/>
    </location>
</feature>
<organism evidence="3 4">
    <name type="scientific">Dyadobacter pollutisoli</name>
    <dbReference type="NCBI Taxonomy" id="2910158"/>
    <lineage>
        <taxon>Bacteria</taxon>
        <taxon>Pseudomonadati</taxon>
        <taxon>Bacteroidota</taxon>
        <taxon>Cytophagia</taxon>
        <taxon>Cytophagales</taxon>
        <taxon>Spirosomataceae</taxon>
        <taxon>Dyadobacter</taxon>
    </lineage>
</organism>
<feature type="chain" id="PRO_5038352622" evidence="1">
    <location>
        <begin position="20"/>
        <end position="958"/>
    </location>
</feature>
<evidence type="ECO:0000256" key="1">
    <source>
        <dbReference type="SAM" id="SignalP"/>
    </source>
</evidence>
<dbReference type="AlphaFoldDB" id="A0A9E8SRM1"/>
<reference evidence="3" key="1">
    <citation type="submission" date="2022-11" db="EMBL/GenBank/DDBJ databases">
        <title>Dyadobacter pollutisoli sp. nov., isolated from plastic dumped soil.</title>
        <authorList>
            <person name="Kim J.M."/>
            <person name="Kim K.R."/>
            <person name="Lee J.K."/>
            <person name="Hao L."/>
            <person name="Jeon C.O."/>
        </authorList>
    </citation>
    <scope>NUCLEOTIDE SEQUENCE</scope>
    <source>
        <strain evidence="3">U1</strain>
    </source>
</reference>
<dbReference type="Proteomes" id="UP001164653">
    <property type="component" value="Chromosome"/>
</dbReference>
<dbReference type="RefSeq" id="WP_244819710.1">
    <property type="nucleotide sequence ID" value="NZ_CP112998.1"/>
</dbReference>
<proteinExistence type="predicted"/>
<gene>
    <name evidence="3" type="ORF">ON006_10380</name>
</gene>
<protein>
    <submittedName>
        <fullName evidence="3">T9SS type A sorting domain-containing protein</fullName>
    </submittedName>
</protein>
<dbReference type="NCBIfam" id="TIGR04183">
    <property type="entry name" value="Por_Secre_tail"/>
    <property type="match status" value="1"/>
</dbReference>
<dbReference type="EMBL" id="CP112998">
    <property type="protein sequence ID" value="WAC14342.1"/>
    <property type="molecule type" value="Genomic_DNA"/>
</dbReference>